<dbReference type="EnsemblPlants" id="OPUNC11G11680.1">
    <property type="protein sequence ID" value="OPUNC11G11680.1"/>
    <property type="gene ID" value="OPUNC11G11680"/>
</dbReference>
<keyword evidence="1" id="KW-0812">Transmembrane</keyword>
<proteinExistence type="predicted"/>
<dbReference type="Proteomes" id="UP000026962">
    <property type="component" value="Chromosome 11"/>
</dbReference>
<keyword evidence="3" id="KW-1185">Reference proteome</keyword>
<evidence type="ECO:0000313" key="2">
    <source>
        <dbReference type="EnsemblPlants" id="OPUNC11G11680.1"/>
    </source>
</evidence>
<keyword evidence="1" id="KW-0472">Membrane</keyword>
<reference evidence="2" key="2">
    <citation type="submission" date="2018-05" db="EMBL/GenBank/DDBJ databases">
        <title>OpunRS2 (Oryza punctata Reference Sequence Version 2).</title>
        <authorList>
            <person name="Zhang J."/>
            <person name="Kudrna D."/>
            <person name="Lee S."/>
            <person name="Talag J."/>
            <person name="Welchert J."/>
            <person name="Wing R.A."/>
        </authorList>
    </citation>
    <scope>NUCLEOTIDE SEQUENCE [LARGE SCALE GENOMIC DNA]</scope>
</reference>
<evidence type="ECO:0000313" key="3">
    <source>
        <dbReference type="Proteomes" id="UP000026962"/>
    </source>
</evidence>
<dbReference type="Gramene" id="OPUNC11G11680.1">
    <property type="protein sequence ID" value="OPUNC11G11680.1"/>
    <property type="gene ID" value="OPUNC11G11680"/>
</dbReference>
<dbReference type="HOGENOM" id="CLU_2610196_0_0_1"/>
<dbReference type="STRING" id="4537.A0A0E0MFJ2"/>
<organism evidence="2">
    <name type="scientific">Oryza punctata</name>
    <name type="common">Red rice</name>
    <dbReference type="NCBI Taxonomy" id="4537"/>
    <lineage>
        <taxon>Eukaryota</taxon>
        <taxon>Viridiplantae</taxon>
        <taxon>Streptophyta</taxon>
        <taxon>Embryophyta</taxon>
        <taxon>Tracheophyta</taxon>
        <taxon>Spermatophyta</taxon>
        <taxon>Magnoliopsida</taxon>
        <taxon>Liliopsida</taxon>
        <taxon>Poales</taxon>
        <taxon>Poaceae</taxon>
        <taxon>BOP clade</taxon>
        <taxon>Oryzoideae</taxon>
        <taxon>Oryzeae</taxon>
        <taxon>Oryzinae</taxon>
        <taxon>Oryza</taxon>
    </lineage>
</organism>
<sequence>MALQVGGKLLTTLKCILLLWGWDHSFTEYIKYEIGWESWEHLIFSWSSEMVYVILINFSSWVAIVAALVSLAVNSADNL</sequence>
<feature type="transmembrane region" description="Helical" evidence="1">
    <location>
        <begin position="50"/>
        <end position="73"/>
    </location>
</feature>
<accession>A0A0E0MFJ2</accession>
<dbReference type="AlphaFoldDB" id="A0A0E0MFJ2"/>
<protein>
    <submittedName>
        <fullName evidence="2">Uncharacterized protein</fullName>
    </submittedName>
</protein>
<reference evidence="2" key="1">
    <citation type="submission" date="2015-04" db="UniProtKB">
        <authorList>
            <consortium name="EnsemblPlants"/>
        </authorList>
    </citation>
    <scope>IDENTIFICATION</scope>
</reference>
<name>A0A0E0MFJ2_ORYPU</name>
<evidence type="ECO:0000256" key="1">
    <source>
        <dbReference type="SAM" id="Phobius"/>
    </source>
</evidence>
<keyword evidence="1" id="KW-1133">Transmembrane helix</keyword>